<dbReference type="Pfam" id="PF07024">
    <property type="entry name" value="ImpE"/>
    <property type="match status" value="1"/>
</dbReference>
<dbReference type="SUPFAM" id="SSF144059">
    <property type="entry name" value="ImpE-like"/>
    <property type="match status" value="1"/>
</dbReference>
<dbReference type="InterPro" id="IPR011990">
    <property type="entry name" value="TPR-like_helical_dom_sf"/>
</dbReference>
<proteinExistence type="predicted"/>
<evidence type="ECO:0000313" key="1">
    <source>
        <dbReference type="EMBL" id="SFH79695.1"/>
    </source>
</evidence>
<organism evidence="1 2">
    <name type="scientific">Albimonas pacifica</name>
    <dbReference type="NCBI Taxonomy" id="1114924"/>
    <lineage>
        <taxon>Bacteria</taxon>
        <taxon>Pseudomonadati</taxon>
        <taxon>Pseudomonadota</taxon>
        <taxon>Alphaproteobacteria</taxon>
        <taxon>Rhodobacterales</taxon>
        <taxon>Paracoccaceae</taxon>
        <taxon>Albimonas</taxon>
    </lineage>
</organism>
<keyword evidence="2" id="KW-1185">Reference proteome</keyword>
<sequence length="273" mass="29093">MATPAEDRLKGGDLDGALAELTADVRRAPGDARLRVFLFQLLCLRGEWRRALVQLRTCATLDPEAETMARAYREAIACELWREEVFAGRRTPVVVGEPAPWTAWLVEALRRDAAGEAAAADALRAQAFEAAPATPGAAQGAPFAWIADADPRLGPVLEIVVDGRYLWAPFSALAALRAEPPADLRDRVWTPVSVTWAAGGETVGLVPTRYAPAPGATPAPAHRLAGATDWVMDGERVVCGLGQRLLVTDAAEHALMDLRALSLDQPAEAAAHG</sequence>
<dbReference type="OrthoDB" id="5416084at2"/>
<dbReference type="Proteomes" id="UP000199377">
    <property type="component" value="Unassembled WGS sequence"/>
</dbReference>
<dbReference type="Gene3D" id="1.25.40.10">
    <property type="entry name" value="Tetratricopeptide repeat domain"/>
    <property type="match status" value="1"/>
</dbReference>
<name>A0A1I3CZ09_9RHOB</name>
<protein>
    <submittedName>
        <fullName evidence="1">Type VI secretion system protein ImpE</fullName>
    </submittedName>
</protein>
<dbReference type="AlphaFoldDB" id="A0A1I3CZ09"/>
<dbReference type="EMBL" id="FOQH01000002">
    <property type="protein sequence ID" value="SFH79695.1"/>
    <property type="molecule type" value="Genomic_DNA"/>
</dbReference>
<reference evidence="1 2" key="1">
    <citation type="submission" date="2016-10" db="EMBL/GenBank/DDBJ databases">
        <authorList>
            <person name="de Groot N.N."/>
        </authorList>
    </citation>
    <scope>NUCLEOTIDE SEQUENCE [LARGE SCALE GENOMIC DNA]</scope>
    <source>
        <strain evidence="1 2">CGMCC 1.11030</strain>
    </source>
</reference>
<dbReference type="PIRSF" id="PIRSF029288">
    <property type="entry name" value="SciE_ImpE"/>
    <property type="match status" value="1"/>
</dbReference>
<gene>
    <name evidence="1" type="ORF">SAMN05216258_102290</name>
</gene>
<evidence type="ECO:0000313" key="2">
    <source>
        <dbReference type="Proteomes" id="UP000199377"/>
    </source>
</evidence>
<accession>A0A1I3CZ09</accession>
<dbReference type="STRING" id="1114924.SAMN05216258_102290"/>
<dbReference type="InterPro" id="IPR009211">
    <property type="entry name" value="TagJ"/>
</dbReference>
<dbReference type="RefSeq" id="WP_092858224.1">
    <property type="nucleotide sequence ID" value="NZ_FOQH01000002.1"/>
</dbReference>